<reference evidence="2 3" key="1">
    <citation type="journal article" date="2017" name="Nature">
        <title>The Apostasia genome and the evolution of orchids.</title>
        <authorList>
            <person name="Zhang G.Q."/>
            <person name="Liu K.W."/>
            <person name="Li Z."/>
            <person name="Lohaus R."/>
            <person name="Hsiao Y.Y."/>
            <person name="Niu S.C."/>
            <person name="Wang J.Y."/>
            <person name="Lin Y.C."/>
            <person name="Xu Q."/>
            <person name="Chen L.J."/>
            <person name="Yoshida K."/>
            <person name="Fujiwara S."/>
            <person name="Wang Z.W."/>
            <person name="Zhang Y.Q."/>
            <person name="Mitsuda N."/>
            <person name="Wang M."/>
            <person name="Liu G.H."/>
            <person name="Pecoraro L."/>
            <person name="Huang H.X."/>
            <person name="Xiao X.J."/>
            <person name="Lin M."/>
            <person name="Wu X.Y."/>
            <person name="Wu W.L."/>
            <person name="Chen Y.Y."/>
            <person name="Chang S.B."/>
            <person name="Sakamoto S."/>
            <person name="Ohme-Takagi M."/>
            <person name="Yagi M."/>
            <person name="Zeng S.J."/>
            <person name="Shen C.Y."/>
            <person name="Yeh C.M."/>
            <person name="Luo Y.B."/>
            <person name="Tsai W.C."/>
            <person name="Van de Peer Y."/>
            <person name="Liu Z.J."/>
        </authorList>
    </citation>
    <scope>NUCLEOTIDE SEQUENCE [LARGE SCALE GENOMIC DNA]</scope>
    <source>
        <strain evidence="3">cv. Shenzhen</strain>
        <tissue evidence="2">Stem</tissue>
    </source>
</reference>
<sequence>MPVSNGSSGVVETDPDPTVHMGLDPPTDFTRAGHMDFTGAGGIGNRHTKGVCCFNFSEAKHSCFWQWLSQGKEQKSKTSS</sequence>
<evidence type="ECO:0000313" key="2">
    <source>
        <dbReference type="EMBL" id="PKA53786.1"/>
    </source>
</evidence>
<protein>
    <submittedName>
        <fullName evidence="2">Uncharacterized protein</fullName>
    </submittedName>
</protein>
<dbReference type="Proteomes" id="UP000236161">
    <property type="component" value="Unassembled WGS sequence"/>
</dbReference>
<feature type="compositionally biased region" description="Polar residues" evidence="1">
    <location>
        <begin position="1"/>
        <end position="10"/>
    </location>
</feature>
<organism evidence="2 3">
    <name type="scientific">Apostasia shenzhenica</name>
    <dbReference type="NCBI Taxonomy" id="1088818"/>
    <lineage>
        <taxon>Eukaryota</taxon>
        <taxon>Viridiplantae</taxon>
        <taxon>Streptophyta</taxon>
        <taxon>Embryophyta</taxon>
        <taxon>Tracheophyta</taxon>
        <taxon>Spermatophyta</taxon>
        <taxon>Magnoliopsida</taxon>
        <taxon>Liliopsida</taxon>
        <taxon>Asparagales</taxon>
        <taxon>Orchidaceae</taxon>
        <taxon>Apostasioideae</taxon>
        <taxon>Apostasia</taxon>
    </lineage>
</organism>
<gene>
    <name evidence="2" type="ORF">AXF42_Ash011265</name>
</gene>
<evidence type="ECO:0000313" key="3">
    <source>
        <dbReference type="Proteomes" id="UP000236161"/>
    </source>
</evidence>
<dbReference type="EMBL" id="KZ451988">
    <property type="protein sequence ID" value="PKA53786.1"/>
    <property type="molecule type" value="Genomic_DNA"/>
</dbReference>
<accession>A0A2I0AE56</accession>
<feature type="region of interest" description="Disordered" evidence="1">
    <location>
        <begin position="1"/>
        <end position="27"/>
    </location>
</feature>
<name>A0A2I0AE56_9ASPA</name>
<evidence type="ECO:0000256" key="1">
    <source>
        <dbReference type="SAM" id="MobiDB-lite"/>
    </source>
</evidence>
<proteinExistence type="predicted"/>
<keyword evidence="3" id="KW-1185">Reference proteome</keyword>
<dbReference type="AlphaFoldDB" id="A0A2I0AE56"/>